<dbReference type="Gene3D" id="2.40.70.10">
    <property type="entry name" value="Acid Proteases"/>
    <property type="match status" value="1"/>
</dbReference>
<evidence type="ECO:0000313" key="1">
    <source>
        <dbReference type="EMBL" id="KAJ8893245.1"/>
    </source>
</evidence>
<organism evidence="1 2">
    <name type="scientific">Dryococelus australis</name>
    <dbReference type="NCBI Taxonomy" id="614101"/>
    <lineage>
        <taxon>Eukaryota</taxon>
        <taxon>Metazoa</taxon>
        <taxon>Ecdysozoa</taxon>
        <taxon>Arthropoda</taxon>
        <taxon>Hexapoda</taxon>
        <taxon>Insecta</taxon>
        <taxon>Pterygota</taxon>
        <taxon>Neoptera</taxon>
        <taxon>Polyneoptera</taxon>
        <taxon>Phasmatodea</taxon>
        <taxon>Verophasmatodea</taxon>
        <taxon>Anareolatae</taxon>
        <taxon>Phasmatidae</taxon>
        <taxon>Eurycanthinae</taxon>
        <taxon>Dryococelus</taxon>
    </lineage>
</organism>
<dbReference type="InterPro" id="IPR021109">
    <property type="entry name" value="Peptidase_aspartic_dom_sf"/>
</dbReference>
<dbReference type="Proteomes" id="UP001159363">
    <property type="component" value="Chromosome 2"/>
</dbReference>
<dbReference type="EMBL" id="JARBHB010000002">
    <property type="protein sequence ID" value="KAJ8893245.1"/>
    <property type="molecule type" value="Genomic_DNA"/>
</dbReference>
<accession>A0ABQ9IAI0</accession>
<gene>
    <name evidence="1" type="ORF">PR048_005835</name>
</gene>
<name>A0ABQ9IAI0_9NEOP</name>
<proteinExistence type="predicted"/>
<evidence type="ECO:0000313" key="2">
    <source>
        <dbReference type="Proteomes" id="UP001159363"/>
    </source>
</evidence>
<sequence length="351" mass="39946">MLTSEDIGFKDVLRDEPIMEHDNDIAGGKVPEVLRELPLPVRPTKQVKTNNIAALHTLSMAKQEDLNQERKTEEGVGRKENFQRSCIWALLARHGRSAFAYRGGVNGMFTRNWLTTLNFTVHPVSWIALGVTDPTRCLAAEVRARIEFVNVTRLTANVTVVNRESIDELRKKISIIVQSGEKKIYPPLVLPVTLEQFRQWVIQVENRVYVPQLCERQNQRPMLPGHLSRECRPLRKSGESHQGNVKTVAVVGRRKQGGGKLYVTLEVKGKKDLALVDTGASKCFISQLFANQLVEEFPKLKLNLCVGEGFQLMVDNGTKEKKRPIKCKMSRVREECCTRRIKRDSSRCYRV</sequence>
<protein>
    <submittedName>
        <fullName evidence="1">Uncharacterized protein</fullName>
    </submittedName>
</protein>
<reference evidence="1 2" key="1">
    <citation type="submission" date="2023-02" db="EMBL/GenBank/DDBJ databases">
        <title>LHISI_Scaffold_Assembly.</title>
        <authorList>
            <person name="Stuart O.P."/>
            <person name="Cleave R."/>
            <person name="Magrath M.J.L."/>
            <person name="Mikheyev A.S."/>
        </authorList>
    </citation>
    <scope>NUCLEOTIDE SEQUENCE [LARGE SCALE GENOMIC DNA]</scope>
    <source>
        <strain evidence="1">Daus_M_001</strain>
        <tissue evidence="1">Leg muscle</tissue>
    </source>
</reference>
<comment type="caution">
    <text evidence="1">The sequence shown here is derived from an EMBL/GenBank/DDBJ whole genome shotgun (WGS) entry which is preliminary data.</text>
</comment>
<keyword evidence="2" id="KW-1185">Reference proteome</keyword>